<dbReference type="EMBL" id="JAZGQK010000004">
    <property type="protein sequence ID" value="MEE6258043.1"/>
    <property type="molecule type" value="Genomic_DNA"/>
</dbReference>
<evidence type="ECO:0000256" key="4">
    <source>
        <dbReference type="ARBA" id="ARBA00023136"/>
    </source>
</evidence>
<evidence type="ECO:0000313" key="7">
    <source>
        <dbReference type="EMBL" id="MEE6258043.1"/>
    </source>
</evidence>
<reference evidence="7 8" key="1">
    <citation type="submission" date="2024-01" db="EMBL/GenBank/DDBJ databases">
        <title>Genome insights into Plantactinospora sonchi sp. nov.</title>
        <authorList>
            <person name="Wang L."/>
        </authorList>
    </citation>
    <scope>NUCLEOTIDE SEQUENCE [LARGE SCALE GENOMIC DNA]</scope>
    <source>
        <strain evidence="7 8">NEAU-QY2</strain>
    </source>
</reference>
<keyword evidence="8" id="KW-1185">Reference proteome</keyword>
<gene>
    <name evidence="7" type="ORF">V1633_05995</name>
</gene>
<evidence type="ECO:0000256" key="5">
    <source>
        <dbReference type="SAM" id="Phobius"/>
    </source>
</evidence>
<keyword evidence="3 5" id="KW-1133">Transmembrane helix</keyword>
<dbReference type="Proteomes" id="UP001332243">
    <property type="component" value="Unassembled WGS sequence"/>
</dbReference>
<comment type="subcellular location">
    <subcellularLocation>
        <location evidence="1">Membrane</location>
        <topology evidence="1">Multi-pass membrane protein</topology>
    </subcellularLocation>
</comment>
<sequence>MAYLAIGCGMLLAVVFAWSAVTKLRSRTAFDEFARSLAPLVSRTVPAAVLLTAAEVLVPPLLLVAPVWGFGLAGGLLGVLTAGVVLVVRRRLVVSCRCFGAGRARIGRRHVVRNLLLVLIGGLGLVAAVSTGAAPSIDAPGVLLSVGAAVLLASFVIHFDDLVELWA</sequence>
<feature type="transmembrane region" description="Helical" evidence="5">
    <location>
        <begin position="115"/>
        <end position="134"/>
    </location>
</feature>
<accession>A0ABU7RNL0</accession>
<evidence type="ECO:0000256" key="1">
    <source>
        <dbReference type="ARBA" id="ARBA00004141"/>
    </source>
</evidence>
<evidence type="ECO:0000259" key="6">
    <source>
        <dbReference type="Pfam" id="PF07291"/>
    </source>
</evidence>
<dbReference type="InterPro" id="IPR009908">
    <property type="entry name" value="Methylamine_util_MauE"/>
</dbReference>
<name>A0ABU7RNL0_9ACTN</name>
<keyword evidence="4 5" id="KW-0472">Membrane</keyword>
<feature type="transmembrane region" description="Helical" evidence="5">
    <location>
        <begin position="140"/>
        <end position="159"/>
    </location>
</feature>
<evidence type="ECO:0000256" key="3">
    <source>
        <dbReference type="ARBA" id="ARBA00022989"/>
    </source>
</evidence>
<comment type="caution">
    <text evidence="7">The sequence shown here is derived from an EMBL/GenBank/DDBJ whole genome shotgun (WGS) entry which is preliminary data.</text>
</comment>
<dbReference type="Pfam" id="PF07291">
    <property type="entry name" value="MauE"/>
    <property type="match status" value="1"/>
</dbReference>
<organism evidence="7 8">
    <name type="scientific">Plantactinospora sonchi</name>
    <dbReference type="NCBI Taxonomy" id="1544735"/>
    <lineage>
        <taxon>Bacteria</taxon>
        <taxon>Bacillati</taxon>
        <taxon>Actinomycetota</taxon>
        <taxon>Actinomycetes</taxon>
        <taxon>Micromonosporales</taxon>
        <taxon>Micromonosporaceae</taxon>
        <taxon>Plantactinospora</taxon>
    </lineage>
</organism>
<feature type="transmembrane region" description="Helical" evidence="5">
    <location>
        <begin position="67"/>
        <end position="88"/>
    </location>
</feature>
<keyword evidence="2 5" id="KW-0812">Transmembrane</keyword>
<proteinExistence type="predicted"/>
<evidence type="ECO:0000256" key="2">
    <source>
        <dbReference type="ARBA" id="ARBA00022692"/>
    </source>
</evidence>
<evidence type="ECO:0000313" key="8">
    <source>
        <dbReference type="Proteomes" id="UP001332243"/>
    </source>
</evidence>
<feature type="domain" description="Methylamine utilisation protein MauE" evidence="6">
    <location>
        <begin position="1"/>
        <end position="126"/>
    </location>
</feature>
<protein>
    <submittedName>
        <fullName evidence="7">MauE/DoxX family redox-associated membrane protein</fullName>
    </submittedName>
</protein>
<dbReference type="RefSeq" id="WP_331213172.1">
    <property type="nucleotide sequence ID" value="NZ_JAZGQK010000004.1"/>
</dbReference>